<name>A0A6B9FP62_9HYPH</name>
<dbReference type="InterPro" id="IPR014710">
    <property type="entry name" value="RmlC-like_jellyroll"/>
</dbReference>
<feature type="signal peptide" evidence="1">
    <location>
        <begin position="1"/>
        <end position="19"/>
    </location>
</feature>
<feature type="domain" description="(S)-ureidoglycine aminohydrolase cupin" evidence="2">
    <location>
        <begin position="69"/>
        <end position="134"/>
    </location>
</feature>
<reference evidence="3 4" key="2">
    <citation type="journal article" date="2013" name="Genome Announc.">
        <title>Draft Genome Sequence of Methylobacterium mesophilicum Strain SR1.6/6, Isolated from Citrus sinensis.</title>
        <authorList>
            <person name="Marinho Almeida D."/>
            <person name="Dini-Andreote F."/>
            <person name="Camargo Neves A.A."/>
            <person name="Juca Ramos R.T."/>
            <person name="Andreote F.D."/>
            <person name="Carneiro A.R."/>
            <person name="Oliveira de Souza Lima A."/>
            <person name="Caracciolo Gomes de Sa P.H."/>
            <person name="Ribeiro Barbosa M.S."/>
            <person name="Araujo W.L."/>
            <person name="Silva A."/>
        </authorList>
    </citation>
    <scope>NUCLEOTIDE SEQUENCE [LARGE SCALE GENOMIC DNA]</scope>
    <source>
        <strain evidence="3 4">SR1.6/6</strain>
    </source>
</reference>
<protein>
    <submittedName>
        <fullName evidence="3">DUF861 domain-containing protein</fullName>
    </submittedName>
</protein>
<dbReference type="OrthoDB" id="6877662at2"/>
<dbReference type="InterPro" id="IPR008579">
    <property type="entry name" value="UGlyAH_Cupin_dom"/>
</dbReference>
<proteinExistence type="predicted"/>
<dbReference type="EMBL" id="CP043538">
    <property type="protein sequence ID" value="QGY03004.1"/>
    <property type="molecule type" value="Genomic_DNA"/>
</dbReference>
<dbReference type="KEGG" id="mmes:MMSR116_14770"/>
<evidence type="ECO:0000313" key="3">
    <source>
        <dbReference type="EMBL" id="QGY03004.1"/>
    </source>
</evidence>
<reference evidence="3 4" key="1">
    <citation type="journal article" date="2012" name="Genet. Mol. Biol.">
        <title>Analysis of 16S rRNA and mxaF genes revealing insights into Methylobacterium niche-specific plant association.</title>
        <authorList>
            <person name="Dourado M.N."/>
            <person name="Andreote F.D."/>
            <person name="Dini-Andreote F."/>
            <person name="Conti R."/>
            <person name="Araujo J.M."/>
            <person name="Araujo W.L."/>
        </authorList>
    </citation>
    <scope>NUCLEOTIDE SEQUENCE [LARGE SCALE GENOMIC DNA]</scope>
    <source>
        <strain evidence="3 4">SR1.6/6</strain>
    </source>
</reference>
<feature type="chain" id="PRO_5025337154" evidence="1">
    <location>
        <begin position="20"/>
        <end position="165"/>
    </location>
</feature>
<evidence type="ECO:0000256" key="1">
    <source>
        <dbReference type="SAM" id="SignalP"/>
    </source>
</evidence>
<dbReference type="Proteomes" id="UP000012488">
    <property type="component" value="Chromosome"/>
</dbReference>
<dbReference type="AlphaFoldDB" id="A0A6B9FP62"/>
<dbReference type="Pfam" id="PF05899">
    <property type="entry name" value="Cupin_3"/>
    <property type="match status" value="1"/>
</dbReference>
<evidence type="ECO:0000313" key="4">
    <source>
        <dbReference type="Proteomes" id="UP000012488"/>
    </source>
</evidence>
<dbReference type="Gene3D" id="2.60.120.10">
    <property type="entry name" value="Jelly Rolls"/>
    <property type="match status" value="1"/>
</dbReference>
<gene>
    <name evidence="3" type="ORF">MMSR116_14770</name>
</gene>
<dbReference type="InterPro" id="IPR011051">
    <property type="entry name" value="RmlC_Cupin_sf"/>
</dbReference>
<organism evidence="3 4">
    <name type="scientific">Methylobacterium mesophilicum SR1.6/6</name>
    <dbReference type="NCBI Taxonomy" id="908290"/>
    <lineage>
        <taxon>Bacteria</taxon>
        <taxon>Pseudomonadati</taxon>
        <taxon>Pseudomonadota</taxon>
        <taxon>Alphaproteobacteria</taxon>
        <taxon>Hyphomicrobiales</taxon>
        <taxon>Methylobacteriaceae</taxon>
        <taxon>Methylobacterium</taxon>
    </lineage>
</organism>
<keyword evidence="1" id="KW-0732">Signal</keyword>
<sequence>MKKFLVGAALLLAAAGAYVEIRLHEDGRPVASTAIRPGAAAFIPSPIPAEWVVSGDPVTEIATVSGTHDGDADVYLWRTTASTFRWTHQSDEIITVLEGDVHITEQDGTRHHLKAGDVAHFPVGSVQLWEVPKSLLKSAILKHRSPSLVEAQMRWMRRAISLVTG</sequence>
<accession>A0A6B9FP62</accession>
<dbReference type="PANTHER" id="PTHR40943">
    <property type="entry name" value="CYTOPLASMIC PROTEIN-RELATED"/>
    <property type="match status" value="1"/>
</dbReference>
<evidence type="ECO:0000259" key="2">
    <source>
        <dbReference type="Pfam" id="PF05899"/>
    </source>
</evidence>
<dbReference type="RefSeq" id="WP_010682387.1">
    <property type="nucleotide sequence ID" value="NZ_CP043538.1"/>
</dbReference>
<dbReference type="SUPFAM" id="SSF51182">
    <property type="entry name" value="RmlC-like cupins"/>
    <property type="match status" value="1"/>
</dbReference>
<dbReference type="PANTHER" id="PTHR40943:SF1">
    <property type="entry name" value="CYTOPLASMIC PROTEIN"/>
    <property type="match status" value="1"/>
</dbReference>